<accession>A0A9W9INT7</accession>
<dbReference type="AlphaFoldDB" id="A0A9W9INT7"/>
<comment type="caution">
    <text evidence="2">The sequence shown here is derived from an EMBL/GenBank/DDBJ whole genome shotgun (WGS) entry which is preliminary data.</text>
</comment>
<evidence type="ECO:0000313" key="2">
    <source>
        <dbReference type="EMBL" id="KAJ5182473.1"/>
    </source>
</evidence>
<keyword evidence="3" id="KW-1185">Reference proteome</keyword>
<feature type="region of interest" description="Disordered" evidence="1">
    <location>
        <begin position="189"/>
        <end position="215"/>
    </location>
</feature>
<feature type="compositionally biased region" description="Basic residues" evidence="1">
    <location>
        <begin position="196"/>
        <end position="215"/>
    </location>
</feature>
<reference evidence="2" key="1">
    <citation type="submission" date="2022-11" db="EMBL/GenBank/DDBJ databases">
        <authorList>
            <person name="Petersen C."/>
        </authorList>
    </citation>
    <scope>NUCLEOTIDE SEQUENCE</scope>
    <source>
        <strain evidence="2">IBT 21917</strain>
    </source>
</reference>
<organism evidence="2 3">
    <name type="scientific">Penicillium capsulatum</name>
    <dbReference type="NCBI Taxonomy" id="69766"/>
    <lineage>
        <taxon>Eukaryota</taxon>
        <taxon>Fungi</taxon>
        <taxon>Dikarya</taxon>
        <taxon>Ascomycota</taxon>
        <taxon>Pezizomycotina</taxon>
        <taxon>Eurotiomycetes</taxon>
        <taxon>Eurotiomycetidae</taxon>
        <taxon>Eurotiales</taxon>
        <taxon>Aspergillaceae</taxon>
        <taxon>Penicillium</taxon>
    </lineage>
</organism>
<sequence>MVSEATSSAPDEIRRINPAIFTRAQIQAYLKTHYAKPSRNFYHWKRKSRQILAILMVVVSLKYHAAFVEKRTAPEAWKTINAIVRHRSQFVHIDKMQKFVTTIWEQGQLPTDFVTSWRSAYGEVLMTLGEEDSPTQPFMCAMFLSAASHNPSCHDWIESNKFTTNLADSLDAAIDDFLDTHKDERFTALAPSASTKAKKKRKRARKKRKTAERTE</sequence>
<evidence type="ECO:0000313" key="3">
    <source>
        <dbReference type="Proteomes" id="UP001146351"/>
    </source>
</evidence>
<proteinExistence type="predicted"/>
<name>A0A9W9INT7_9EURO</name>
<reference evidence="2" key="2">
    <citation type="journal article" date="2023" name="IMA Fungus">
        <title>Comparative genomic study of the Penicillium genus elucidates a diverse pangenome and 15 lateral gene transfer events.</title>
        <authorList>
            <person name="Petersen C."/>
            <person name="Sorensen T."/>
            <person name="Nielsen M.R."/>
            <person name="Sondergaard T.E."/>
            <person name="Sorensen J.L."/>
            <person name="Fitzpatrick D.A."/>
            <person name="Frisvad J.C."/>
            <person name="Nielsen K.L."/>
        </authorList>
    </citation>
    <scope>NUCLEOTIDE SEQUENCE</scope>
    <source>
        <strain evidence="2">IBT 21917</strain>
    </source>
</reference>
<gene>
    <name evidence="2" type="ORF">N7492_000089</name>
</gene>
<dbReference type="EMBL" id="JAPQKO010000001">
    <property type="protein sequence ID" value="KAJ5182473.1"/>
    <property type="molecule type" value="Genomic_DNA"/>
</dbReference>
<protein>
    <submittedName>
        <fullName evidence="2">Uncharacterized protein</fullName>
    </submittedName>
</protein>
<evidence type="ECO:0000256" key="1">
    <source>
        <dbReference type="SAM" id="MobiDB-lite"/>
    </source>
</evidence>
<dbReference type="Proteomes" id="UP001146351">
    <property type="component" value="Unassembled WGS sequence"/>
</dbReference>